<dbReference type="PROSITE" id="PS51819">
    <property type="entry name" value="VOC"/>
    <property type="match status" value="1"/>
</dbReference>
<dbReference type="Proteomes" id="UP000663090">
    <property type="component" value="Chromosome"/>
</dbReference>
<proteinExistence type="predicted"/>
<gene>
    <name evidence="2" type="ORF">JY572_16375</name>
</gene>
<dbReference type="InterPro" id="IPR004360">
    <property type="entry name" value="Glyas_Fos-R_dOase_dom"/>
</dbReference>
<dbReference type="InterPro" id="IPR029068">
    <property type="entry name" value="Glyas_Bleomycin-R_OHBP_Dase"/>
</dbReference>
<reference evidence="2 3" key="1">
    <citation type="submission" date="2021-02" db="EMBL/GenBank/DDBJ databases">
        <title>De Novo genome assembly of isolated myxobacteria.</title>
        <authorList>
            <person name="Stevens D.C."/>
        </authorList>
    </citation>
    <scope>NUCLEOTIDE SEQUENCE [LARGE SCALE GENOMIC DNA]</scope>
    <source>
        <strain evidence="2 3">SCHIC003</strain>
    </source>
</reference>
<keyword evidence="3" id="KW-1185">Reference proteome</keyword>
<dbReference type="Pfam" id="PF00903">
    <property type="entry name" value="Glyoxalase"/>
    <property type="match status" value="1"/>
</dbReference>
<name>A0ABX7NIV8_9BACT</name>
<dbReference type="PANTHER" id="PTHR36437">
    <property type="entry name" value="GLYOXALASE/BLEOMYCIN RESISTANCE PROTEIN/DIOXYGENASE"/>
    <property type="match status" value="1"/>
</dbReference>
<dbReference type="SUPFAM" id="SSF54593">
    <property type="entry name" value="Glyoxalase/Bleomycin resistance protein/Dihydroxybiphenyl dioxygenase"/>
    <property type="match status" value="1"/>
</dbReference>
<feature type="domain" description="VOC" evidence="1">
    <location>
        <begin position="5"/>
        <end position="134"/>
    </location>
</feature>
<organism evidence="2 3">
    <name type="scientific">Myxococcus landrumensis</name>
    <dbReference type="NCBI Taxonomy" id="2813577"/>
    <lineage>
        <taxon>Bacteria</taxon>
        <taxon>Pseudomonadati</taxon>
        <taxon>Myxococcota</taxon>
        <taxon>Myxococcia</taxon>
        <taxon>Myxococcales</taxon>
        <taxon>Cystobacterineae</taxon>
        <taxon>Myxococcaceae</taxon>
        <taxon>Myxococcus</taxon>
    </lineage>
</organism>
<evidence type="ECO:0000313" key="3">
    <source>
        <dbReference type="Proteomes" id="UP000663090"/>
    </source>
</evidence>
<dbReference type="PANTHER" id="PTHR36437:SF2">
    <property type="entry name" value="GLYOXALASE_BLEOMYCIN RESISTANCE PROTEIN_DIOXYGENASE"/>
    <property type="match status" value="1"/>
</dbReference>
<dbReference type="RefSeq" id="WP_206719134.1">
    <property type="nucleotide sequence ID" value="NZ_CP071091.1"/>
</dbReference>
<evidence type="ECO:0000313" key="2">
    <source>
        <dbReference type="EMBL" id="QSQ17515.1"/>
    </source>
</evidence>
<dbReference type="EMBL" id="CP071091">
    <property type="protein sequence ID" value="QSQ17515.1"/>
    <property type="molecule type" value="Genomic_DNA"/>
</dbReference>
<accession>A0ABX7NIV8</accession>
<dbReference type="Gene3D" id="3.10.180.10">
    <property type="entry name" value="2,3-Dihydroxybiphenyl 1,2-Dioxygenase, domain 1"/>
    <property type="match status" value="1"/>
</dbReference>
<protein>
    <submittedName>
        <fullName evidence="2">VOC family protein</fullName>
    </submittedName>
</protein>
<dbReference type="InterPro" id="IPR037523">
    <property type="entry name" value="VOC_core"/>
</dbReference>
<sequence>MTTLKLSTVHLIVDDPMRALAFYRDALGLTLTGDVVQGPLRWLTFSSPDQPGVQIVLSQPHAGRTKEDGDAVARLLAKGALGGAIFASNNLEETFAKLSAAQVDVVQPPTDQPWGVRDCAVRDPAGNMIRISQA</sequence>
<evidence type="ECO:0000259" key="1">
    <source>
        <dbReference type="PROSITE" id="PS51819"/>
    </source>
</evidence>